<evidence type="ECO:0000313" key="2">
    <source>
        <dbReference type="EMBL" id="TBL79909.1"/>
    </source>
</evidence>
<feature type="transmembrane region" description="Helical" evidence="1">
    <location>
        <begin position="125"/>
        <end position="146"/>
    </location>
</feature>
<dbReference type="AlphaFoldDB" id="A0A4Q9DSR5"/>
<keyword evidence="1" id="KW-0472">Membrane</keyword>
<dbReference type="InterPro" id="IPR024563">
    <property type="entry name" value="YqhR"/>
</dbReference>
<dbReference type="Pfam" id="PF11085">
    <property type="entry name" value="YqhR"/>
    <property type="match status" value="1"/>
</dbReference>
<gene>
    <name evidence="2" type="ORF">EYB31_09975</name>
</gene>
<accession>A0A4Q9DSR5</accession>
<protein>
    <recommendedName>
        <fullName evidence="4">Membrane protein YqhR</fullName>
    </recommendedName>
</protein>
<dbReference type="Proteomes" id="UP000293142">
    <property type="component" value="Unassembled WGS sequence"/>
</dbReference>
<comment type="caution">
    <text evidence="2">The sequence shown here is derived from an EMBL/GenBank/DDBJ whole genome shotgun (WGS) entry which is preliminary data.</text>
</comment>
<keyword evidence="1" id="KW-1133">Transmembrane helix</keyword>
<proteinExistence type="predicted"/>
<evidence type="ECO:0008006" key="4">
    <source>
        <dbReference type="Google" id="ProtNLM"/>
    </source>
</evidence>
<feature type="transmembrane region" description="Helical" evidence="1">
    <location>
        <begin position="96"/>
        <end position="113"/>
    </location>
</feature>
<evidence type="ECO:0000256" key="1">
    <source>
        <dbReference type="SAM" id="Phobius"/>
    </source>
</evidence>
<keyword evidence="1" id="KW-0812">Transmembrane</keyword>
<keyword evidence="3" id="KW-1185">Reference proteome</keyword>
<organism evidence="2 3">
    <name type="scientific">Paenibacillus thalictri</name>
    <dbReference type="NCBI Taxonomy" id="2527873"/>
    <lineage>
        <taxon>Bacteria</taxon>
        <taxon>Bacillati</taxon>
        <taxon>Bacillota</taxon>
        <taxon>Bacilli</taxon>
        <taxon>Bacillales</taxon>
        <taxon>Paenibacillaceae</taxon>
        <taxon>Paenibacillus</taxon>
    </lineage>
</organism>
<feature type="transmembrane region" description="Helical" evidence="1">
    <location>
        <begin position="61"/>
        <end position="84"/>
    </location>
</feature>
<evidence type="ECO:0000313" key="3">
    <source>
        <dbReference type="Proteomes" id="UP000293142"/>
    </source>
</evidence>
<dbReference type="EMBL" id="SIRE01000006">
    <property type="protein sequence ID" value="TBL79909.1"/>
    <property type="molecule type" value="Genomic_DNA"/>
</dbReference>
<reference evidence="2 3" key="1">
    <citation type="submission" date="2019-02" db="EMBL/GenBank/DDBJ databases">
        <title>Paenibacillus sp. nov., isolated from surface-sterilized tissue of Thalictrum simplex L.</title>
        <authorList>
            <person name="Tuo L."/>
        </authorList>
    </citation>
    <scope>NUCLEOTIDE SEQUENCE [LARGE SCALE GENOMIC DNA]</scope>
    <source>
        <strain evidence="2 3">N2SHLJ1</strain>
    </source>
</reference>
<dbReference type="RefSeq" id="WP_131013155.1">
    <property type="nucleotide sequence ID" value="NZ_SIRE01000006.1"/>
</dbReference>
<sequence>MKTQKETVKPTNKWWFAIYIGFYAGLIWGALKIVEHYFQFTELTPGFLIEPFFKHAFLLTWQGLLVGWLFFIIFSIIASLIYAVAMAKAKGPWPGAVYGIAWWALLYLILGPASGMMSSIGRIEWNTLITDGCLFVLWGLFIGYSITLEFTDERVREPGKKGIRSRPVR</sequence>
<dbReference type="OrthoDB" id="2691442at2"/>
<feature type="transmembrane region" description="Helical" evidence="1">
    <location>
        <begin position="12"/>
        <end position="31"/>
    </location>
</feature>
<name>A0A4Q9DSR5_9BACL</name>